<feature type="domain" description="Wax synthase" evidence="6">
    <location>
        <begin position="257"/>
        <end position="324"/>
    </location>
</feature>
<evidence type="ECO:0000313" key="8">
    <source>
        <dbReference type="Proteomes" id="UP000316270"/>
    </source>
</evidence>
<feature type="transmembrane region" description="Helical" evidence="5">
    <location>
        <begin position="15"/>
        <end position="34"/>
    </location>
</feature>
<evidence type="ECO:0000256" key="4">
    <source>
        <dbReference type="ARBA" id="ARBA00023136"/>
    </source>
</evidence>
<sequence>MVQLWIPFDQRQTISAAWITFAYAEALVLLPIICAFQPTRLRAIVSATLLAIVTWKALRYRFDAPFFESFMFASVHGTAVFNWFDRVVLQNPDKEKWHKVSDRLSQEVQNGEEKQEFQVPQDYWSRLAWSFQYTFATRGVGWSHQVKGVPQGPPRNYNRWRFVCIQLFRCLFFKVIDDSTKAFASSLPFGGYWNEHVSKRPFFSLPLSLQFLGSLMCLINTVAGMSMATSAIYVIPAALGIWAPHELPPMFGDITQAYYWHVTMRRLATTFGLFFARDLFNLKPGTFASRYVQLFAGFIAAGIPHYLGALSAGGFEMGEMRFFVYQAIVIMVEDHVIAFGRDVLHIKANRFWKVVGFCWTIFWQLLSNKNRYGLAIEHGMWVTRRGTDWLGLGMKSEL</sequence>
<reference evidence="7 8" key="1">
    <citation type="submission" date="2019-07" db="EMBL/GenBank/DDBJ databases">
        <title>Finished genome of Venturia effusa.</title>
        <authorList>
            <person name="Young C.A."/>
            <person name="Cox M.P."/>
            <person name="Ganley A.R.D."/>
            <person name="David W.J."/>
        </authorList>
    </citation>
    <scope>NUCLEOTIDE SEQUENCE [LARGE SCALE GENOMIC DNA]</scope>
    <source>
        <strain evidence="8">albino</strain>
    </source>
</reference>
<keyword evidence="3 5" id="KW-1133">Transmembrane helix</keyword>
<keyword evidence="8" id="KW-1185">Reference proteome</keyword>
<dbReference type="OrthoDB" id="1077582at2759"/>
<dbReference type="AlphaFoldDB" id="A0A517L8C9"/>
<feature type="transmembrane region" description="Helical" evidence="5">
    <location>
        <begin position="288"/>
        <end position="307"/>
    </location>
</feature>
<gene>
    <name evidence="7" type="ORF">FKW77_010108</name>
</gene>
<dbReference type="GO" id="GO:0016020">
    <property type="term" value="C:membrane"/>
    <property type="evidence" value="ECO:0007669"/>
    <property type="project" value="UniProtKB-SubCell"/>
</dbReference>
<evidence type="ECO:0000256" key="1">
    <source>
        <dbReference type="ARBA" id="ARBA00004141"/>
    </source>
</evidence>
<evidence type="ECO:0000259" key="6">
    <source>
        <dbReference type="Pfam" id="PF13813"/>
    </source>
</evidence>
<comment type="subcellular location">
    <subcellularLocation>
        <location evidence="1">Membrane</location>
        <topology evidence="1">Multi-pass membrane protein</topology>
    </subcellularLocation>
</comment>
<dbReference type="Pfam" id="PF13813">
    <property type="entry name" value="MBOAT_2"/>
    <property type="match status" value="1"/>
</dbReference>
<evidence type="ECO:0000256" key="5">
    <source>
        <dbReference type="SAM" id="Phobius"/>
    </source>
</evidence>
<accession>A0A517L8C9</accession>
<evidence type="ECO:0000256" key="2">
    <source>
        <dbReference type="ARBA" id="ARBA00022692"/>
    </source>
</evidence>
<organism evidence="7 8">
    <name type="scientific">Venturia effusa</name>
    <dbReference type="NCBI Taxonomy" id="50376"/>
    <lineage>
        <taxon>Eukaryota</taxon>
        <taxon>Fungi</taxon>
        <taxon>Dikarya</taxon>
        <taxon>Ascomycota</taxon>
        <taxon>Pezizomycotina</taxon>
        <taxon>Dothideomycetes</taxon>
        <taxon>Pleosporomycetidae</taxon>
        <taxon>Venturiales</taxon>
        <taxon>Venturiaceae</taxon>
        <taxon>Venturia</taxon>
    </lineage>
</organism>
<dbReference type="InterPro" id="IPR032805">
    <property type="entry name" value="Wax_synthase_dom"/>
</dbReference>
<proteinExistence type="predicted"/>
<evidence type="ECO:0000256" key="3">
    <source>
        <dbReference type="ARBA" id="ARBA00022989"/>
    </source>
</evidence>
<evidence type="ECO:0000313" key="7">
    <source>
        <dbReference type="EMBL" id="QDS71874.1"/>
    </source>
</evidence>
<keyword evidence="4 5" id="KW-0472">Membrane</keyword>
<dbReference type="Proteomes" id="UP000316270">
    <property type="component" value="Chromosome 6"/>
</dbReference>
<name>A0A517L8C9_9PEZI</name>
<feature type="transmembrane region" description="Helical" evidence="5">
    <location>
        <begin position="209"/>
        <end position="238"/>
    </location>
</feature>
<dbReference type="EMBL" id="CP042190">
    <property type="protein sequence ID" value="QDS71874.1"/>
    <property type="molecule type" value="Genomic_DNA"/>
</dbReference>
<protein>
    <recommendedName>
        <fullName evidence="6">Wax synthase domain-containing protein</fullName>
    </recommendedName>
</protein>
<dbReference type="STRING" id="50376.A0A517L8C9"/>
<keyword evidence="2 5" id="KW-0812">Transmembrane</keyword>